<sequence>MTDDRRRIIDRSVPEALEDETDGNPSVKQMMIENQDIPAERAGCPDFFLSQGISAKFPVKEKRSARMRTPLQAAGYPPMKDSYIHIFVDMWIKMWANGWSKNKNMDTRYRFSTVYRPRFGDNVEKKWITHPDYPPVNPLLGRNCRLSQQYGQNRSESLRFRYRHWRGTDDGPSQIPHFRRVSPRVTGSKGFRFPDLPAWRSGRAPALSAPGPSDSCYPP</sequence>
<feature type="region of interest" description="Disordered" evidence="1">
    <location>
        <begin position="199"/>
        <end position="219"/>
    </location>
</feature>
<gene>
    <name evidence="2" type="ORF">SAMN04487771_10549</name>
</gene>
<reference evidence="2 3" key="1">
    <citation type="submission" date="2016-10" db="EMBL/GenBank/DDBJ databases">
        <authorList>
            <person name="de Groot N.N."/>
        </authorList>
    </citation>
    <scope>NUCLEOTIDE SEQUENCE [LARGE SCALE GENOMIC DNA]</scope>
    <source>
        <strain evidence="2 3">KH1P1</strain>
    </source>
</reference>
<dbReference type="AlphaFoldDB" id="A0A1I0HN67"/>
<proteinExistence type="predicted"/>
<dbReference type="EMBL" id="FOIL01000054">
    <property type="protein sequence ID" value="SET85422.1"/>
    <property type="molecule type" value="Genomic_DNA"/>
</dbReference>
<dbReference type="Proteomes" id="UP000199820">
    <property type="component" value="Unassembled WGS sequence"/>
</dbReference>
<accession>A0A1I0HN67</accession>
<name>A0A1I0HN67_9FIRM</name>
<evidence type="ECO:0000313" key="3">
    <source>
        <dbReference type="Proteomes" id="UP000199820"/>
    </source>
</evidence>
<evidence type="ECO:0000313" key="2">
    <source>
        <dbReference type="EMBL" id="SET85422.1"/>
    </source>
</evidence>
<organism evidence="2 3">
    <name type="scientific">[Clostridium] aminophilum</name>
    <dbReference type="NCBI Taxonomy" id="1526"/>
    <lineage>
        <taxon>Bacteria</taxon>
        <taxon>Bacillati</taxon>
        <taxon>Bacillota</taxon>
        <taxon>Clostridia</taxon>
        <taxon>Lachnospirales</taxon>
        <taxon>Lachnospiraceae</taxon>
    </lineage>
</organism>
<keyword evidence="3" id="KW-1185">Reference proteome</keyword>
<evidence type="ECO:0000256" key="1">
    <source>
        <dbReference type="SAM" id="MobiDB-lite"/>
    </source>
</evidence>
<protein>
    <submittedName>
        <fullName evidence="2">Uncharacterized protein</fullName>
    </submittedName>
</protein>